<keyword evidence="12" id="KW-1185">Reference proteome</keyword>
<evidence type="ECO:0000313" key="12">
    <source>
        <dbReference type="Proteomes" id="UP000199421"/>
    </source>
</evidence>
<dbReference type="GO" id="GO:0016740">
    <property type="term" value="F:transferase activity"/>
    <property type="evidence" value="ECO:0007669"/>
    <property type="project" value="UniProtKB-KW"/>
</dbReference>
<feature type="active site" evidence="6">
    <location>
        <position position="325"/>
    </location>
</feature>
<reference evidence="12" key="1">
    <citation type="submission" date="2016-10" db="EMBL/GenBank/DDBJ databases">
        <authorList>
            <person name="Varghese N."/>
            <person name="Submissions S."/>
        </authorList>
    </citation>
    <scope>NUCLEOTIDE SEQUENCE [LARGE SCALE GENOMIC DNA]</scope>
    <source>
        <strain evidence="12">DSM 18733</strain>
    </source>
</reference>
<dbReference type="PIRSF" id="PIRSF005091">
    <property type="entry name" value="Mmb_sulf_HI1246"/>
    <property type="match status" value="1"/>
</dbReference>
<dbReference type="InterPro" id="IPR012160">
    <property type="entry name" value="LtaS-like"/>
</dbReference>
<dbReference type="InterPro" id="IPR000917">
    <property type="entry name" value="Sulfatase_N"/>
</dbReference>
<keyword evidence="3 9" id="KW-0812">Transmembrane</keyword>
<name>A0A1H7MX54_OLID1</name>
<dbReference type="Pfam" id="PF00884">
    <property type="entry name" value="Sulfatase"/>
    <property type="match status" value="1"/>
</dbReference>
<feature type="binding site" evidence="8">
    <location>
        <position position="285"/>
    </location>
    <ligand>
        <name>Mn(2+)</name>
        <dbReference type="ChEBI" id="CHEBI:29035"/>
    </ligand>
</feature>
<feature type="transmembrane region" description="Helical" evidence="9">
    <location>
        <begin position="174"/>
        <end position="194"/>
    </location>
</feature>
<evidence type="ECO:0000256" key="6">
    <source>
        <dbReference type="PIRSR" id="PIRSR005091-1"/>
    </source>
</evidence>
<dbReference type="Proteomes" id="UP000199421">
    <property type="component" value="Unassembled WGS sequence"/>
</dbReference>
<dbReference type="AlphaFoldDB" id="A0A1H7MX54"/>
<feature type="binding site" evidence="8">
    <location>
        <position position="509"/>
    </location>
    <ligand>
        <name>Mn(2+)</name>
        <dbReference type="ChEBI" id="CHEBI:29035"/>
    </ligand>
</feature>
<feature type="transmembrane region" description="Helical" evidence="9">
    <location>
        <begin position="85"/>
        <end position="104"/>
    </location>
</feature>
<keyword evidence="2" id="KW-1003">Cell membrane</keyword>
<evidence type="ECO:0000256" key="1">
    <source>
        <dbReference type="ARBA" id="ARBA00004651"/>
    </source>
</evidence>
<feature type="domain" description="Sulfatase N-terminal" evidence="10">
    <location>
        <begin position="277"/>
        <end position="559"/>
    </location>
</feature>
<keyword evidence="4 9" id="KW-1133">Transmembrane helix</keyword>
<evidence type="ECO:0000313" key="11">
    <source>
        <dbReference type="EMBL" id="SEL15619.1"/>
    </source>
</evidence>
<dbReference type="InterPro" id="IPR050448">
    <property type="entry name" value="OpgB/LTA_synthase_biosynth"/>
</dbReference>
<dbReference type="GO" id="GO:0046872">
    <property type="term" value="F:metal ion binding"/>
    <property type="evidence" value="ECO:0007669"/>
    <property type="project" value="UniProtKB-KW"/>
</dbReference>
<accession>A0A1H7MX54</accession>
<feature type="binding site" evidence="8">
    <location>
        <position position="510"/>
    </location>
    <ligand>
        <name>Mn(2+)</name>
        <dbReference type="ChEBI" id="CHEBI:29035"/>
    </ligand>
</feature>
<evidence type="ECO:0000256" key="9">
    <source>
        <dbReference type="SAM" id="Phobius"/>
    </source>
</evidence>
<feature type="transmembrane region" description="Helical" evidence="9">
    <location>
        <begin position="12"/>
        <end position="31"/>
    </location>
</feature>
<keyword evidence="5 9" id="KW-0472">Membrane</keyword>
<keyword evidence="11" id="KW-0808">Transferase</keyword>
<dbReference type="PANTHER" id="PTHR47371:SF3">
    <property type="entry name" value="PHOSPHOGLYCEROL TRANSFERASE I"/>
    <property type="match status" value="1"/>
</dbReference>
<sequence>MKHFCSRYSILYGFIILFLFLSFLVRTALLIQSFPEADLSFADIFAIYGKGIVFDLGVALFFVLPYTIYLLSISKTWNSSFANRIITISVFACCVCISIFSFFAEFTFWNEFESRFNFIAVDYLIYTYEVLHNINESYSLPWLIGGVLAITVLLVFLFSRLAIFAISFRADTPFIVRLFHSLCLLLVTAVYIFFISNRWAEKGTNRYQQELSKAGIYSFVDAFRNNELSYVDFYSCHDSREVLATLRTDIKESNSIFIDNDSGIERQILNEETAYKPNVIMVTIESMSAAFMEHFGSKKNLTPMMDRLADSSMLFTDMYATGTRTVRGMEALTLSVPPTPGNSIVRRKDNEGLFNVGTVFRRKGYYCTFFYGGDGYFDNMNSYFSHNGFDIVDHGRSIIPDGEVVTERTIIPENNVHFQNAWGICDEDLFDAVIRQADQEYKWGRHFYHFIMSTSNHRPYTYPENKIDIPSGSGREGAVKYTDYAIGQFMAKARQKAWFRNTIFIFIADHCASSAGKEEITVNKYHIPALIYNLPGTVPQPVSALCSQIDLYPTLFGLLHWNYRSKFFGKNVFDTNYKPRSFISTYQILGFLEGDTLTSLSPIRNIRSYRLLKDNGVQQAIPVDKKGEEAAITYYQGAYDLFKAGKMRQ</sequence>
<proteinExistence type="predicted"/>
<keyword evidence="7" id="KW-0464">Manganese</keyword>
<gene>
    <name evidence="11" type="ORF">SAMN05661044_02156</name>
</gene>
<dbReference type="Gene3D" id="3.30.1120.80">
    <property type="match status" value="1"/>
</dbReference>
<dbReference type="OrthoDB" id="9777768at2"/>
<dbReference type="RefSeq" id="WP_093323331.1">
    <property type="nucleotide sequence ID" value="NZ_FOAF01000001.1"/>
</dbReference>
<feature type="transmembrane region" description="Helical" evidence="9">
    <location>
        <begin position="51"/>
        <end position="73"/>
    </location>
</feature>
<feature type="binding site" evidence="8">
    <location>
        <position position="325"/>
    </location>
    <ligand>
        <name>Mn(2+)</name>
        <dbReference type="ChEBI" id="CHEBI:29035"/>
    </ligand>
</feature>
<dbReference type="GO" id="GO:0005886">
    <property type="term" value="C:plasma membrane"/>
    <property type="evidence" value="ECO:0007669"/>
    <property type="project" value="UniProtKB-SubCell"/>
</dbReference>
<evidence type="ECO:0000256" key="7">
    <source>
        <dbReference type="PIRSR" id="PIRSR005091-2"/>
    </source>
</evidence>
<dbReference type="CDD" id="cd16015">
    <property type="entry name" value="LTA_synthase"/>
    <property type="match status" value="1"/>
</dbReference>
<dbReference type="STRING" id="407022.SAMN05661044_02156"/>
<evidence type="ECO:0000259" key="10">
    <source>
        <dbReference type="Pfam" id="PF00884"/>
    </source>
</evidence>
<keyword evidence="7" id="KW-0479">Metal-binding</keyword>
<evidence type="ECO:0000256" key="3">
    <source>
        <dbReference type="ARBA" id="ARBA00022692"/>
    </source>
</evidence>
<dbReference type="EMBL" id="FOAF01000001">
    <property type="protein sequence ID" value="SEL15619.1"/>
    <property type="molecule type" value="Genomic_DNA"/>
</dbReference>
<evidence type="ECO:0000256" key="5">
    <source>
        <dbReference type="ARBA" id="ARBA00023136"/>
    </source>
</evidence>
<evidence type="ECO:0000256" key="4">
    <source>
        <dbReference type="ARBA" id="ARBA00022989"/>
    </source>
</evidence>
<evidence type="ECO:0000256" key="2">
    <source>
        <dbReference type="ARBA" id="ARBA00022475"/>
    </source>
</evidence>
<dbReference type="InterPro" id="IPR017850">
    <property type="entry name" value="Alkaline_phosphatase_core_sf"/>
</dbReference>
<evidence type="ECO:0000256" key="8">
    <source>
        <dbReference type="PIRSR" id="PIRSR005091-3"/>
    </source>
</evidence>
<comment type="subcellular location">
    <subcellularLocation>
        <location evidence="1">Cell membrane</location>
        <topology evidence="1">Multi-pass membrane protein</topology>
    </subcellularLocation>
</comment>
<dbReference type="Gene3D" id="3.40.720.10">
    <property type="entry name" value="Alkaline Phosphatase, subunit A"/>
    <property type="match status" value="1"/>
</dbReference>
<feature type="binding site" evidence="7">
    <location>
        <position position="457"/>
    </location>
    <ligand>
        <name>substrate</name>
    </ligand>
</feature>
<feature type="transmembrane region" description="Helical" evidence="9">
    <location>
        <begin position="140"/>
        <end position="162"/>
    </location>
</feature>
<dbReference type="PANTHER" id="PTHR47371">
    <property type="entry name" value="LIPOTEICHOIC ACID SYNTHASE"/>
    <property type="match status" value="1"/>
</dbReference>
<dbReference type="SUPFAM" id="SSF53649">
    <property type="entry name" value="Alkaline phosphatase-like"/>
    <property type="match status" value="1"/>
</dbReference>
<organism evidence="11 12">
    <name type="scientific">Olivibacter domesticus</name>
    <name type="common">Pseudosphingobacterium domesticum</name>
    <dbReference type="NCBI Taxonomy" id="407022"/>
    <lineage>
        <taxon>Bacteria</taxon>
        <taxon>Pseudomonadati</taxon>
        <taxon>Bacteroidota</taxon>
        <taxon>Sphingobacteriia</taxon>
        <taxon>Sphingobacteriales</taxon>
        <taxon>Sphingobacteriaceae</taxon>
        <taxon>Olivibacter</taxon>
    </lineage>
</organism>
<protein>
    <submittedName>
        <fullName evidence="11">Phosphoglycerol transferase MdoB</fullName>
    </submittedName>
</protein>